<evidence type="ECO:0000313" key="2">
    <source>
        <dbReference type="EnsemblPlants" id="ORUFI12G12060.1"/>
    </source>
</evidence>
<name>A0A0E0RGX2_ORYRU</name>
<evidence type="ECO:0000313" key="3">
    <source>
        <dbReference type="Proteomes" id="UP000008022"/>
    </source>
</evidence>
<sequence length="93" mass="9675">MPLIRKKVIVATGSGTAGDGVEEVSGGHWPAWGQHGGGQWRTAADGVEEVSGGRRQMAWRRSTAADTGSRTASGSQTTAAARGLGDGSRRRQR</sequence>
<organism evidence="2 3">
    <name type="scientific">Oryza rufipogon</name>
    <name type="common">Brownbeard rice</name>
    <name type="synonym">Asian wild rice</name>
    <dbReference type="NCBI Taxonomy" id="4529"/>
    <lineage>
        <taxon>Eukaryota</taxon>
        <taxon>Viridiplantae</taxon>
        <taxon>Streptophyta</taxon>
        <taxon>Embryophyta</taxon>
        <taxon>Tracheophyta</taxon>
        <taxon>Spermatophyta</taxon>
        <taxon>Magnoliopsida</taxon>
        <taxon>Liliopsida</taxon>
        <taxon>Poales</taxon>
        <taxon>Poaceae</taxon>
        <taxon>BOP clade</taxon>
        <taxon>Oryzoideae</taxon>
        <taxon>Oryzeae</taxon>
        <taxon>Oryzinae</taxon>
        <taxon>Oryza</taxon>
    </lineage>
</organism>
<protein>
    <submittedName>
        <fullName evidence="2">Uncharacterized protein</fullName>
    </submittedName>
</protein>
<reference evidence="3" key="1">
    <citation type="submission" date="2013-06" db="EMBL/GenBank/DDBJ databases">
        <authorList>
            <person name="Zhao Q."/>
        </authorList>
    </citation>
    <scope>NUCLEOTIDE SEQUENCE</scope>
    <source>
        <strain evidence="3">cv. W1943</strain>
    </source>
</reference>
<keyword evidence="3" id="KW-1185">Reference proteome</keyword>
<feature type="compositionally biased region" description="Polar residues" evidence="1">
    <location>
        <begin position="64"/>
        <end position="79"/>
    </location>
</feature>
<dbReference type="HOGENOM" id="CLU_2403485_0_0_1"/>
<dbReference type="EnsemblPlants" id="ORUFI12G12060.1">
    <property type="protein sequence ID" value="ORUFI12G12060.1"/>
    <property type="gene ID" value="ORUFI12G12060"/>
</dbReference>
<dbReference type="AlphaFoldDB" id="A0A0E0RGX2"/>
<reference evidence="2" key="2">
    <citation type="submission" date="2015-06" db="UniProtKB">
        <authorList>
            <consortium name="EnsemblPlants"/>
        </authorList>
    </citation>
    <scope>IDENTIFICATION</scope>
</reference>
<feature type="region of interest" description="Disordered" evidence="1">
    <location>
        <begin position="52"/>
        <end position="93"/>
    </location>
</feature>
<evidence type="ECO:0000256" key="1">
    <source>
        <dbReference type="SAM" id="MobiDB-lite"/>
    </source>
</evidence>
<proteinExistence type="predicted"/>
<accession>A0A0E0RGX2</accession>
<dbReference type="Proteomes" id="UP000008022">
    <property type="component" value="Unassembled WGS sequence"/>
</dbReference>
<dbReference type="Gramene" id="ORUFI12G12060.1">
    <property type="protein sequence ID" value="ORUFI12G12060.1"/>
    <property type="gene ID" value="ORUFI12G12060"/>
</dbReference>